<feature type="compositionally biased region" description="Basic and acidic residues" evidence="1">
    <location>
        <begin position="60"/>
        <end position="71"/>
    </location>
</feature>
<dbReference type="Proteomes" id="UP000611554">
    <property type="component" value="Unassembled WGS sequence"/>
</dbReference>
<reference evidence="3" key="1">
    <citation type="journal article" date="2019" name="Int. J. Syst. Evol. Microbiol.">
        <title>The Global Catalogue of Microorganisms (GCM) 10K type strain sequencing project: providing services to taxonomists for standard genome sequencing and annotation.</title>
        <authorList>
            <consortium name="The Broad Institute Genomics Platform"/>
            <consortium name="The Broad Institute Genome Sequencing Center for Infectious Disease"/>
            <person name="Wu L."/>
            <person name="Ma J."/>
        </authorList>
    </citation>
    <scope>NUCLEOTIDE SEQUENCE [LARGE SCALE GENOMIC DNA]</scope>
    <source>
        <strain evidence="3">JCM 3115</strain>
    </source>
</reference>
<proteinExistence type="predicted"/>
<protein>
    <submittedName>
        <fullName evidence="2">Uncharacterized protein</fullName>
    </submittedName>
</protein>
<organism evidence="2 3">
    <name type="scientific">Streptosporangium pseudovulgare</name>
    <dbReference type="NCBI Taxonomy" id="35765"/>
    <lineage>
        <taxon>Bacteria</taxon>
        <taxon>Bacillati</taxon>
        <taxon>Actinomycetota</taxon>
        <taxon>Actinomycetes</taxon>
        <taxon>Streptosporangiales</taxon>
        <taxon>Streptosporangiaceae</taxon>
        <taxon>Streptosporangium</taxon>
    </lineage>
</organism>
<keyword evidence="3" id="KW-1185">Reference proteome</keyword>
<dbReference type="EMBL" id="BMQJ01000006">
    <property type="protein sequence ID" value="GGP96635.1"/>
    <property type="molecule type" value="Genomic_DNA"/>
</dbReference>
<name>A0ABQ2QVK9_9ACTN</name>
<evidence type="ECO:0000313" key="2">
    <source>
        <dbReference type="EMBL" id="GGP96635.1"/>
    </source>
</evidence>
<accession>A0ABQ2QVK9</accession>
<evidence type="ECO:0000313" key="3">
    <source>
        <dbReference type="Proteomes" id="UP000611554"/>
    </source>
</evidence>
<comment type="caution">
    <text evidence="2">The sequence shown here is derived from an EMBL/GenBank/DDBJ whole genome shotgun (WGS) entry which is preliminary data.</text>
</comment>
<sequence>MSWQNRQTFFLGLRSAGLAIVVLLSEPRREAGMVAADMDWVVGRGPRPPRRAAPWNCPVDPRHGGEPRSRS</sequence>
<gene>
    <name evidence="2" type="ORF">GCM10010140_28070</name>
</gene>
<feature type="region of interest" description="Disordered" evidence="1">
    <location>
        <begin position="45"/>
        <end position="71"/>
    </location>
</feature>
<evidence type="ECO:0000256" key="1">
    <source>
        <dbReference type="SAM" id="MobiDB-lite"/>
    </source>
</evidence>